<keyword evidence="4" id="KW-1185">Reference proteome</keyword>
<evidence type="ECO:0000256" key="1">
    <source>
        <dbReference type="SAM" id="MobiDB-lite"/>
    </source>
</evidence>
<comment type="caution">
    <text evidence="3">The sequence shown here is derived from an EMBL/GenBank/DDBJ whole genome shotgun (WGS) entry which is preliminary data.</text>
</comment>
<feature type="compositionally biased region" description="Polar residues" evidence="1">
    <location>
        <begin position="256"/>
        <end position="265"/>
    </location>
</feature>
<accession>A0A9Q0ANU5</accession>
<proteinExistence type="predicted"/>
<dbReference type="AlphaFoldDB" id="A0A9Q0ANU5"/>
<dbReference type="Pfam" id="PF20150">
    <property type="entry name" value="2EXR"/>
    <property type="match status" value="1"/>
</dbReference>
<dbReference type="Proteomes" id="UP000829685">
    <property type="component" value="Unassembled WGS sequence"/>
</dbReference>
<dbReference type="EMBL" id="JAFIMR010000017">
    <property type="protein sequence ID" value="KAI1868197.1"/>
    <property type="molecule type" value="Genomic_DNA"/>
</dbReference>
<evidence type="ECO:0000313" key="4">
    <source>
        <dbReference type="Proteomes" id="UP000829685"/>
    </source>
</evidence>
<feature type="domain" description="2EXR" evidence="2">
    <location>
        <begin position="14"/>
        <end position="110"/>
    </location>
</feature>
<dbReference type="InterPro" id="IPR045518">
    <property type="entry name" value="2EXR"/>
</dbReference>
<feature type="region of interest" description="Disordered" evidence="1">
    <location>
        <begin position="240"/>
        <end position="265"/>
    </location>
</feature>
<name>A0A9Q0ANU5_9PEZI</name>
<reference evidence="3" key="1">
    <citation type="submission" date="2021-03" db="EMBL/GenBank/DDBJ databases">
        <title>Revisited historic fungal species revealed as producer of novel bioactive compounds through whole genome sequencing and comparative genomics.</title>
        <authorList>
            <person name="Vignolle G.A."/>
            <person name="Hochenegger N."/>
            <person name="Mach R.L."/>
            <person name="Mach-Aigner A.R."/>
            <person name="Javad Rahimi M."/>
            <person name="Salim K.A."/>
            <person name="Chan C.M."/>
            <person name="Lim L.B.L."/>
            <person name="Cai F."/>
            <person name="Druzhinina I.S."/>
            <person name="U'Ren J.M."/>
            <person name="Derntl C."/>
        </authorList>
    </citation>
    <scope>NUCLEOTIDE SEQUENCE</scope>
    <source>
        <strain evidence="3">TUCIM 5799</strain>
    </source>
</reference>
<protein>
    <recommendedName>
        <fullName evidence="2">2EXR domain-containing protein</fullName>
    </recommendedName>
</protein>
<sequence>MLFQCRGKKRPGFPFDDLPHELKELIWLYALPDEVPEMATYPAGLRPILPLGPRPDDEAECLVIHTAYPVLMHVCREWRDFAARRTMFRYSQVAGMEVPTRPFRPDLDVLYLPGRDADPIWFDDGRRGSLTRHVAMQAPAFLDHGARSLALMTYFRRLESLAIVLPSSAGHHRLADTFAAPTRRCRLVPIGRSALEDLGVLSVAQDRGPSRAPTVACASALLQWVKVVVQRTGQYLRATQERNPTLLGEEQEQEQTASPLSMPFETSAQTFVEYRYRNGKAEWVERQGGEEEYG</sequence>
<evidence type="ECO:0000313" key="3">
    <source>
        <dbReference type="EMBL" id="KAI1868197.1"/>
    </source>
</evidence>
<organism evidence="3 4">
    <name type="scientific">Neoarthrinium moseri</name>
    <dbReference type="NCBI Taxonomy" id="1658444"/>
    <lineage>
        <taxon>Eukaryota</taxon>
        <taxon>Fungi</taxon>
        <taxon>Dikarya</taxon>
        <taxon>Ascomycota</taxon>
        <taxon>Pezizomycotina</taxon>
        <taxon>Sordariomycetes</taxon>
        <taxon>Xylariomycetidae</taxon>
        <taxon>Amphisphaeriales</taxon>
        <taxon>Apiosporaceae</taxon>
        <taxon>Neoarthrinium</taxon>
    </lineage>
</organism>
<dbReference type="OrthoDB" id="3473305at2759"/>
<gene>
    <name evidence="3" type="ORF">JX265_007020</name>
</gene>
<evidence type="ECO:0000259" key="2">
    <source>
        <dbReference type="Pfam" id="PF20150"/>
    </source>
</evidence>